<dbReference type="GO" id="GO:0016104">
    <property type="term" value="P:triterpenoid biosynthetic process"/>
    <property type="evidence" value="ECO:0007669"/>
    <property type="project" value="InterPro"/>
</dbReference>
<dbReference type="PANTHER" id="PTHR11764">
    <property type="entry name" value="TERPENE CYCLASE/MUTASE FAMILY MEMBER"/>
    <property type="match status" value="1"/>
</dbReference>
<feature type="domain" description="Squalene cyclase N-terminal" evidence="6">
    <location>
        <begin position="258"/>
        <end position="511"/>
    </location>
</feature>
<dbReference type="GO" id="GO:0031559">
    <property type="term" value="F:oxidosqualene cyclase activity"/>
    <property type="evidence" value="ECO:0007669"/>
    <property type="project" value="UniProtKB-ARBA"/>
</dbReference>
<evidence type="ECO:0000313" key="7">
    <source>
        <dbReference type="EMBL" id="CAH0368619.1"/>
    </source>
</evidence>
<evidence type="ECO:0008006" key="9">
    <source>
        <dbReference type="Google" id="ProtNLM"/>
    </source>
</evidence>
<dbReference type="Proteomes" id="UP000789595">
    <property type="component" value="Unassembled WGS sequence"/>
</dbReference>
<evidence type="ECO:0000259" key="5">
    <source>
        <dbReference type="Pfam" id="PF13243"/>
    </source>
</evidence>
<dbReference type="InterPro" id="IPR018333">
    <property type="entry name" value="Squalene_cyclase"/>
</dbReference>
<sequence>MACTPAVDATSSLIGAALSASSCKSRSVPIFYLRRAGIVVCGSLTFVALSTNDTSTVAKASIGSLAALLTLGRWDNARAELAPRWEPHGRGASDAKGEIWATLTVYVTGAAYACLLKKLTFYSPLAGVAVALGVAYVASRPGVSKPGGPRPQPIGRKPQFDAAPRPPVRGWRCATGSESHEVTALAAQKHGLNASLSGESSGRQIWHFVGEENDGAGGCEAFDPAKNPNSSDQLYRRERLRTWRQKHGDDVPVKDPLERALKFYRKLQVDDGHWAGDYGGPHFLSPGLVVMWYVTGRRDSVLDANQRNAMKRYYENHQQSDGGWGTHIESPSTMFGTTLTYVALRLLGEPAEAPRLRKARTFIHYHGGATYTASWAKFALCLLGCMDWEGHESVPPEMWLLPRWCPFHPCRMWCHARMVYLPMGYLWGSRWVYADAETDETVLSLRRELYPESYEKIDWRASRSLVAPIDDYSPVGVPMKLAQLVLRCYESSFILKPFRAFVRRRGLAFSADYCKAEDLQTNFVDIGPVNKVYNMLVAYDRNDGTFDAHCLRVPDYLWVAEDGLKMQGYNGSQCWDLSFATQAIAEARLGDAAYLEDCVVKAWNYLERTQILSTEVSQASPAFRYEDAINREKYFRHVSKGGWPFSTSAHGWPISDCTAEGLKSVLALRNLQCVMKKGTSISDERLCDAVDVILALQNADGGFATYENNRGYGWYEWLNPSEVFGDIMIDYSYVECSMASNGALARFREAFPTHRQREVDRALARGNAFLKSIQREDGSWYGSWGCCFTYAGWFGIEGLVDSGEDPSTSEPVQRACAFLLKHQRANGGWGEDFTSCFDKAYAADGMRDYGDDGSGVVPTAWALLGLMAGRCADQAAVRKGVAYLERRQLESGDWPQEGIAGVFNRACGITYTAYRNVFPIWALARYREEYLLHS</sequence>
<feature type="domain" description="Squalene cyclase C-terminal" evidence="5">
    <location>
        <begin position="574"/>
        <end position="927"/>
    </location>
</feature>
<keyword evidence="2" id="KW-0677">Repeat</keyword>
<evidence type="ECO:0000256" key="2">
    <source>
        <dbReference type="ARBA" id="ARBA00022737"/>
    </source>
</evidence>
<feature type="region of interest" description="Disordered" evidence="4">
    <location>
        <begin position="141"/>
        <end position="167"/>
    </location>
</feature>
<dbReference type="Gene3D" id="1.50.10.20">
    <property type="match status" value="2"/>
</dbReference>
<organism evidence="7 8">
    <name type="scientific">Pelagomonas calceolata</name>
    <dbReference type="NCBI Taxonomy" id="35677"/>
    <lineage>
        <taxon>Eukaryota</taxon>
        <taxon>Sar</taxon>
        <taxon>Stramenopiles</taxon>
        <taxon>Ochrophyta</taxon>
        <taxon>Pelagophyceae</taxon>
        <taxon>Pelagomonadales</taxon>
        <taxon>Pelagomonadaceae</taxon>
        <taxon>Pelagomonas</taxon>
    </lineage>
</organism>
<proteinExistence type="inferred from homology"/>
<dbReference type="OrthoDB" id="21502at2759"/>
<evidence type="ECO:0000256" key="3">
    <source>
        <dbReference type="ARBA" id="ARBA00023235"/>
    </source>
</evidence>
<dbReference type="InterPro" id="IPR032697">
    <property type="entry name" value="SQ_cyclase_N"/>
</dbReference>
<dbReference type="FunFam" id="1.50.10.20:FF:000002">
    <property type="entry name" value="Terpene cyclase/mutase family member"/>
    <property type="match status" value="1"/>
</dbReference>
<keyword evidence="3" id="KW-0413">Isomerase</keyword>
<keyword evidence="8" id="KW-1185">Reference proteome</keyword>
<dbReference type="EMBL" id="CAKKNE010000002">
    <property type="protein sequence ID" value="CAH0368619.1"/>
    <property type="molecule type" value="Genomic_DNA"/>
</dbReference>
<comment type="caution">
    <text evidence="7">The sequence shown here is derived from an EMBL/GenBank/DDBJ whole genome shotgun (WGS) entry which is preliminary data.</text>
</comment>
<dbReference type="NCBIfam" id="TIGR01787">
    <property type="entry name" value="squalene_cyclas"/>
    <property type="match status" value="1"/>
</dbReference>
<evidence type="ECO:0000259" key="6">
    <source>
        <dbReference type="Pfam" id="PF13249"/>
    </source>
</evidence>
<accession>A0A8J2WV76</accession>
<dbReference type="SUPFAM" id="SSF48239">
    <property type="entry name" value="Terpenoid cyclases/Protein prenyltransferases"/>
    <property type="match status" value="2"/>
</dbReference>
<dbReference type="CDD" id="cd02892">
    <property type="entry name" value="SQCY_1"/>
    <property type="match status" value="1"/>
</dbReference>
<dbReference type="SFLD" id="SFLDG01016">
    <property type="entry name" value="Prenyltransferase_Like_2"/>
    <property type="match status" value="1"/>
</dbReference>
<comment type="similarity">
    <text evidence="1">Belongs to the terpene cyclase/mutase family.</text>
</comment>
<dbReference type="PANTHER" id="PTHR11764:SF20">
    <property type="entry name" value="LANOSTEROL SYNTHASE"/>
    <property type="match status" value="1"/>
</dbReference>
<reference evidence="7" key="1">
    <citation type="submission" date="2021-11" db="EMBL/GenBank/DDBJ databases">
        <authorList>
            <consortium name="Genoscope - CEA"/>
            <person name="William W."/>
        </authorList>
    </citation>
    <scope>NUCLEOTIDE SEQUENCE</scope>
</reference>
<dbReference type="InterPro" id="IPR008930">
    <property type="entry name" value="Terpenoid_cyclase/PrenylTrfase"/>
</dbReference>
<dbReference type="Pfam" id="PF13243">
    <property type="entry name" value="SQHop_cyclase_C"/>
    <property type="match status" value="1"/>
</dbReference>
<dbReference type="GO" id="GO:0005811">
    <property type="term" value="C:lipid droplet"/>
    <property type="evidence" value="ECO:0007669"/>
    <property type="project" value="InterPro"/>
</dbReference>
<dbReference type="AlphaFoldDB" id="A0A8J2WV76"/>
<evidence type="ECO:0000256" key="1">
    <source>
        <dbReference type="ARBA" id="ARBA00009755"/>
    </source>
</evidence>
<dbReference type="InterPro" id="IPR032696">
    <property type="entry name" value="SQ_cyclase_C"/>
</dbReference>
<name>A0A8J2WV76_9STRA</name>
<evidence type="ECO:0000313" key="8">
    <source>
        <dbReference type="Proteomes" id="UP000789595"/>
    </source>
</evidence>
<protein>
    <recommendedName>
        <fullName evidence="9">Terpene cyclase/mutase family member</fullName>
    </recommendedName>
</protein>
<dbReference type="Pfam" id="PF13249">
    <property type="entry name" value="SQHop_cyclase_N"/>
    <property type="match status" value="1"/>
</dbReference>
<evidence type="ECO:0000256" key="4">
    <source>
        <dbReference type="SAM" id="MobiDB-lite"/>
    </source>
</evidence>
<gene>
    <name evidence="7" type="ORF">PECAL_2P16910</name>
</gene>